<dbReference type="AlphaFoldDB" id="A0A183UJZ9"/>
<organism evidence="2 3">
    <name type="scientific">Toxocara canis</name>
    <name type="common">Canine roundworm</name>
    <dbReference type="NCBI Taxonomy" id="6265"/>
    <lineage>
        <taxon>Eukaryota</taxon>
        <taxon>Metazoa</taxon>
        <taxon>Ecdysozoa</taxon>
        <taxon>Nematoda</taxon>
        <taxon>Chromadorea</taxon>
        <taxon>Rhabditida</taxon>
        <taxon>Spirurina</taxon>
        <taxon>Ascaridomorpha</taxon>
        <taxon>Ascaridoidea</taxon>
        <taxon>Toxocaridae</taxon>
        <taxon>Toxocara</taxon>
    </lineage>
</organism>
<sequence>MAYVFGETLEWVKFRRRLWEQVCVLQWHDAIRIRTQKNDRCLENEHKAEEIASRPCALLHAVTTTLSAYYS</sequence>
<accession>A0A183UJZ9</accession>
<name>A0A183UJZ9_TOXCA</name>
<proteinExistence type="predicted"/>
<reference evidence="1 2" key="2">
    <citation type="submission" date="2018-11" db="EMBL/GenBank/DDBJ databases">
        <authorList>
            <consortium name="Pathogen Informatics"/>
        </authorList>
    </citation>
    <scope>NUCLEOTIDE SEQUENCE [LARGE SCALE GENOMIC DNA]</scope>
</reference>
<dbReference type="WBParaSite" id="TCNE_0000881901-mRNA-1">
    <property type="protein sequence ID" value="TCNE_0000881901-mRNA-1"/>
    <property type="gene ID" value="TCNE_0000881901"/>
</dbReference>
<dbReference type="Proteomes" id="UP000050794">
    <property type="component" value="Unassembled WGS sequence"/>
</dbReference>
<evidence type="ECO:0000313" key="1">
    <source>
        <dbReference type="EMBL" id="VDM40140.1"/>
    </source>
</evidence>
<evidence type="ECO:0000313" key="3">
    <source>
        <dbReference type="WBParaSite" id="TCNE_0000881901-mRNA-1"/>
    </source>
</evidence>
<protein>
    <submittedName>
        <fullName evidence="3">Alpha-mann_mid domain-containing protein</fullName>
    </submittedName>
</protein>
<gene>
    <name evidence="1" type="ORF">TCNE_LOCUS8819</name>
</gene>
<dbReference type="EMBL" id="UYWY01020005">
    <property type="protein sequence ID" value="VDM40140.1"/>
    <property type="molecule type" value="Genomic_DNA"/>
</dbReference>
<reference evidence="3" key="1">
    <citation type="submission" date="2016-06" db="UniProtKB">
        <authorList>
            <consortium name="WormBaseParasite"/>
        </authorList>
    </citation>
    <scope>IDENTIFICATION</scope>
</reference>
<evidence type="ECO:0000313" key="2">
    <source>
        <dbReference type="Proteomes" id="UP000050794"/>
    </source>
</evidence>
<keyword evidence="2" id="KW-1185">Reference proteome</keyword>